<dbReference type="InterPro" id="IPR015896">
    <property type="entry name" value="4pyrrol_synth_GluRdtase_dimer"/>
</dbReference>
<protein>
    <recommendedName>
        <fullName evidence="3 8">Glutamyl-tRNA reductase</fullName>
        <shortName evidence="8">GluTR</shortName>
        <ecNumber evidence="3 8">1.2.1.70</ecNumber>
    </recommendedName>
</protein>
<dbReference type="PIRSF" id="PIRSF000445">
    <property type="entry name" value="4pyrrol_synth_GluRdtase"/>
    <property type="match status" value="1"/>
</dbReference>
<dbReference type="InterPro" id="IPR000343">
    <property type="entry name" value="4pyrrol_synth_GluRdtase"/>
</dbReference>
<keyword evidence="5 8" id="KW-0560">Oxidoreductase</keyword>
<feature type="site" description="Important for activity" evidence="8">
    <location>
        <position position="96"/>
    </location>
</feature>
<dbReference type="InterPro" id="IPR006151">
    <property type="entry name" value="Shikm_DH/Glu-tRNA_Rdtase"/>
</dbReference>
<name>A0ABY6GPX6_9GAMM</name>
<dbReference type="PANTHER" id="PTHR43013:SF1">
    <property type="entry name" value="GLUTAMYL-TRNA REDUCTASE"/>
    <property type="match status" value="1"/>
</dbReference>
<comment type="function">
    <text evidence="8">Catalyzes the NADPH-dependent reduction of glutamyl-tRNA(Glu) to glutamate 1-semialdehyde (GSA).</text>
</comment>
<evidence type="ECO:0000256" key="1">
    <source>
        <dbReference type="ARBA" id="ARBA00005059"/>
    </source>
</evidence>
<dbReference type="InterPro" id="IPR036291">
    <property type="entry name" value="NAD(P)-bd_dom_sf"/>
</dbReference>
<feature type="active site" description="Nucleophile" evidence="8">
    <location>
        <position position="50"/>
    </location>
</feature>
<keyword evidence="6 8" id="KW-0627">Porphyrin biosynthesis</keyword>
<evidence type="ECO:0000256" key="2">
    <source>
        <dbReference type="ARBA" id="ARBA00005916"/>
    </source>
</evidence>
<dbReference type="HAMAP" id="MF_00087">
    <property type="entry name" value="Glu_tRNA_reductase"/>
    <property type="match status" value="1"/>
</dbReference>
<dbReference type="InterPro" id="IPR015895">
    <property type="entry name" value="4pyrrol_synth_GluRdtase_N"/>
</dbReference>
<feature type="domain" description="Glutamyl-tRNA reductase N-terminal" evidence="12">
    <location>
        <begin position="7"/>
        <end position="153"/>
    </location>
</feature>
<dbReference type="PROSITE" id="PS00747">
    <property type="entry name" value="GLUTR"/>
    <property type="match status" value="1"/>
</dbReference>
<evidence type="ECO:0000259" key="11">
    <source>
        <dbReference type="Pfam" id="PF01488"/>
    </source>
</evidence>
<comment type="subunit">
    <text evidence="8">Homodimer.</text>
</comment>
<evidence type="ECO:0000256" key="3">
    <source>
        <dbReference type="ARBA" id="ARBA00012970"/>
    </source>
</evidence>
<evidence type="ECO:0000313" key="13">
    <source>
        <dbReference type="EMBL" id="UYM14808.1"/>
    </source>
</evidence>
<feature type="binding site" evidence="8">
    <location>
        <begin position="186"/>
        <end position="191"/>
    </location>
    <ligand>
        <name>NADP(+)</name>
        <dbReference type="ChEBI" id="CHEBI:58349"/>
    </ligand>
</feature>
<dbReference type="InterPro" id="IPR018214">
    <property type="entry name" value="GluRdtase_CS"/>
</dbReference>
<feature type="binding site" evidence="8">
    <location>
        <position position="106"/>
    </location>
    <ligand>
        <name>substrate</name>
    </ligand>
</feature>
<accession>A0ABY6GPX6</accession>
<evidence type="ECO:0000256" key="7">
    <source>
        <dbReference type="ARBA" id="ARBA00047464"/>
    </source>
</evidence>
<dbReference type="PANTHER" id="PTHR43013">
    <property type="entry name" value="GLUTAMYL-TRNA REDUCTASE"/>
    <property type="match status" value="1"/>
</dbReference>
<dbReference type="Proteomes" id="UP001163255">
    <property type="component" value="Chromosome"/>
</dbReference>
<organism evidence="13 14">
    <name type="scientific">Endozoicomonas euniceicola</name>
    <dbReference type="NCBI Taxonomy" id="1234143"/>
    <lineage>
        <taxon>Bacteria</taxon>
        <taxon>Pseudomonadati</taxon>
        <taxon>Pseudomonadota</taxon>
        <taxon>Gammaproteobacteria</taxon>
        <taxon>Oceanospirillales</taxon>
        <taxon>Endozoicomonadaceae</taxon>
        <taxon>Endozoicomonas</taxon>
    </lineage>
</organism>
<dbReference type="SUPFAM" id="SSF51735">
    <property type="entry name" value="NAD(P)-binding Rossmann-fold domains"/>
    <property type="match status" value="1"/>
</dbReference>
<gene>
    <name evidence="8 13" type="primary">hemA</name>
    <name evidence="13" type="ORF">NX720_18200</name>
</gene>
<evidence type="ECO:0000256" key="6">
    <source>
        <dbReference type="ARBA" id="ARBA00023244"/>
    </source>
</evidence>
<comment type="domain">
    <text evidence="8">Possesses an unusual extended V-shaped dimeric structure with each monomer consisting of three distinct domains arranged along a curved 'spinal' alpha-helix. The N-terminal catalytic domain specifically recognizes the glutamate moiety of the substrate. The second domain is the NADPH-binding domain, and the third C-terminal domain is responsible for dimerization.</text>
</comment>
<dbReference type="InterPro" id="IPR036343">
    <property type="entry name" value="GluRdtase_N_sf"/>
</dbReference>
<sequence length="419" mass="46674">MGYLTAGINHKTAPVSLREQVAFAPEQLPEALHDACRFLNTREVAILSTCNRTEIYLGSQVDQQKALDWLTRYHNLDHQLLQDHSYVYKNEYAVRHIMRVACGLDSMVLGEPQILGQLKSAFAIAQEAGTAGSCLSRLFQFSFTKAKQVRTQTAIGRQPVSVAFAATSLAREIFTDLSQNTALLIGAGETIELVGKHLYQQGVRDIIVVNRTMSRARMLSDQFGGRSALLSDIPHVLPEADIVIASTASPVPVLGKGVVERALKQRKHHPVFMVDIAVPRDIEQEIGELPDVYLYTVDDLQGVIEDNMQQRQEAAHEAEHIVEAGTDEFMAQLRSLDAVSILRAYRLQTENIRDTELERAITALGNGTPPEQVLTQFARNLTNKLMHTPSVQLKKVASEGLQDRLEWAEDFLGIEQREV</sequence>
<evidence type="ECO:0000256" key="5">
    <source>
        <dbReference type="ARBA" id="ARBA00023002"/>
    </source>
</evidence>
<dbReference type="SUPFAM" id="SSF69075">
    <property type="entry name" value="Glutamyl tRNA-reductase dimerization domain"/>
    <property type="match status" value="1"/>
</dbReference>
<dbReference type="CDD" id="cd05213">
    <property type="entry name" value="NAD_bind_Glutamyl_tRNA_reduct"/>
    <property type="match status" value="1"/>
</dbReference>
<dbReference type="InterPro" id="IPR036453">
    <property type="entry name" value="GluRdtase_dimer_dom_sf"/>
</dbReference>
<keyword evidence="14" id="KW-1185">Reference proteome</keyword>
<proteinExistence type="inferred from homology"/>
<evidence type="ECO:0000259" key="10">
    <source>
        <dbReference type="Pfam" id="PF00745"/>
    </source>
</evidence>
<dbReference type="SUPFAM" id="SSF69742">
    <property type="entry name" value="Glutamyl tRNA-reductase catalytic, N-terminal domain"/>
    <property type="match status" value="1"/>
</dbReference>
<feature type="binding site" evidence="8">
    <location>
        <begin position="49"/>
        <end position="52"/>
    </location>
    <ligand>
        <name>substrate</name>
    </ligand>
</feature>
<dbReference type="Pfam" id="PF01488">
    <property type="entry name" value="Shikimate_DH"/>
    <property type="match status" value="1"/>
</dbReference>
<evidence type="ECO:0000256" key="4">
    <source>
        <dbReference type="ARBA" id="ARBA00022857"/>
    </source>
</evidence>
<feature type="domain" description="Tetrapyrrole biosynthesis glutamyl-tRNA reductase dimerisation" evidence="10">
    <location>
        <begin position="317"/>
        <end position="411"/>
    </location>
</feature>
<feature type="domain" description="Quinate/shikimate 5-dehydrogenase/glutamyl-tRNA reductase" evidence="11">
    <location>
        <begin position="169"/>
        <end position="303"/>
    </location>
</feature>
<comment type="miscellaneous">
    <text evidence="8">During catalysis, the active site Cys acts as a nucleophile attacking the alpha-carbonyl group of tRNA-bound glutamate with the formation of a thioester intermediate between enzyme and glutamate, and the concomitant release of tRNA(Glu). The thioester intermediate is finally reduced by direct hydride transfer from NADPH, to form the product GSA.</text>
</comment>
<evidence type="ECO:0000259" key="12">
    <source>
        <dbReference type="Pfam" id="PF05201"/>
    </source>
</evidence>
<feature type="binding site" evidence="8">
    <location>
        <begin position="111"/>
        <end position="113"/>
    </location>
    <ligand>
        <name>substrate</name>
    </ligand>
</feature>
<dbReference type="Pfam" id="PF05201">
    <property type="entry name" value="GlutR_N"/>
    <property type="match status" value="1"/>
</dbReference>
<dbReference type="GO" id="GO:0008883">
    <property type="term" value="F:glutamyl-tRNA reductase activity"/>
    <property type="evidence" value="ECO:0007669"/>
    <property type="project" value="UniProtKB-EC"/>
</dbReference>
<dbReference type="RefSeq" id="WP_262596491.1">
    <property type="nucleotide sequence ID" value="NZ_CP103300.1"/>
</dbReference>
<dbReference type="EMBL" id="CP103300">
    <property type="protein sequence ID" value="UYM14808.1"/>
    <property type="molecule type" value="Genomic_DNA"/>
</dbReference>
<evidence type="ECO:0000256" key="9">
    <source>
        <dbReference type="RuleBase" id="RU000584"/>
    </source>
</evidence>
<dbReference type="Gene3D" id="3.30.460.30">
    <property type="entry name" value="Glutamyl-tRNA reductase, N-terminal domain"/>
    <property type="match status" value="1"/>
</dbReference>
<comment type="similarity">
    <text evidence="2 8 9">Belongs to the glutamyl-tRNA reductase family.</text>
</comment>
<comment type="catalytic activity">
    <reaction evidence="7 8 9">
        <text>(S)-4-amino-5-oxopentanoate + tRNA(Glu) + NADP(+) = L-glutamyl-tRNA(Glu) + NADPH + H(+)</text>
        <dbReference type="Rhea" id="RHEA:12344"/>
        <dbReference type="Rhea" id="RHEA-COMP:9663"/>
        <dbReference type="Rhea" id="RHEA-COMP:9680"/>
        <dbReference type="ChEBI" id="CHEBI:15378"/>
        <dbReference type="ChEBI" id="CHEBI:57501"/>
        <dbReference type="ChEBI" id="CHEBI:57783"/>
        <dbReference type="ChEBI" id="CHEBI:58349"/>
        <dbReference type="ChEBI" id="CHEBI:78442"/>
        <dbReference type="ChEBI" id="CHEBI:78520"/>
        <dbReference type="EC" id="1.2.1.70"/>
    </reaction>
</comment>
<comment type="pathway">
    <text evidence="1 8 9">Porphyrin-containing compound metabolism; protoporphyrin-IX biosynthesis; 5-aminolevulinate from L-glutamyl-tRNA(Glu): step 1/2.</text>
</comment>
<dbReference type="NCBIfam" id="TIGR01035">
    <property type="entry name" value="hemA"/>
    <property type="match status" value="1"/>
</dbReference>
<dbReference type="EC" id="1.2.1.70" evidence="3 8"/>
<dbReference type="Pfam" id="PF00745">
    <property type="entry name" value="GlutR_dimer"/>
    <property type="match status" value="1"/>
</dbReference>
<evidence type="ECO:0000256" key="8">
    <source>
        <dbReference type="HAMAP-Rule" id="MF_00087"/>
    </source>
</evidence>
<evidence type="ECO:0000313" key="14">
    <source>
        <dbReference type="Proteomes" id="UP001163255"/>
    </source>
</evidence>
<keyword evidence="4 8" id="KW-0521">NADP</keyword>
<reference evidence="13" key="1">
    <citation type="submission" date="2022-10" db="EMBL/GenBank/DDBJ databases">
        <title>Completed Genome Sequence of two octocoral isolated bacterium, Endozoicomonas euniceicola EF212T and Endozoicomonas gorgoniicola PS125T.</title>
        <authorList>
            <person name="Chiou Y.-J."/>
            <person name="Chen Y.-H."/>
        </authorList>
    </citation>
    <scope>NUCLEOTIDE SEQUENCE</scope>
    <source>
        <strain evidence="13">EF212</strain>
    </source>
</reference>
<dbReference type="Gene3D" id="3.40.50.720">
    <property type="entry name" value="NAD(P)-binding Rossmann-like Domain"/>
    <property type="match status" value="1"/>
</dbReference>
<feature type="binding site" evidence="8">
    <location>
        <position position="117"/>
    </location>
    <ligand>
        <name>substrate</name>
    </ligand>
</feature>